<dbReference type="EMBL" id="BAABFN010000004">
    <property type="protein sequence ID" value="GAA4310288.1"/>
    <property type="molecule type" value="Genomic_DNA"/>
</dbReference>
<proteinExistence type="inferred from homology"/>
<evidence type="ECO:0000256" key="5">
    <source>
        <dbReference type="ARBA" id="ARBA00023204"/>
    </source>
</evidence>
<evidence type="ECO:0000256" key="3">
    <source>
        <dbReference type="ARBA" id="ARBA00022763"/>
    </source>
</evidence>
<keyword evidence="4 7" id="KW-0233">DNA recombination</keyword>
<evidence type="ECO:0000256" key="7">
    <source>
        <dbReference type="HAMAP-Rule" id="MF_00201"/>
    </source>
</evidence>
<evidence type="ECO:0000256" key="1">
    <source>
        <dbReference type="ARBA" id="ARBA00007452"/>
    </source>
</evidence>
<dbReference type="InterPro" id="IPR022572">
    <property type="entry name" value="DNA_rep/recomb_RecO_N"/>
</dbReference>
<keyword evidence="3 7" id="KW-0227">DNA damage</keyword>
<dbReference type="Pfam" id="PF11967">
    <property type="entry name" value="RecO_N"/>
    <property type="match status" value="1"/>
</dbReference>
<dbReference type="Proteomes" id="UP001501207">
    <property type="component" value="Unassembled WGS sequence"/>
</dbReference>
<gene>
    <name evidence="7 9" type="primary">recO</name>
    <name evidence="9" type="ORF">GCM10023143_18670</name>
</gene>
<sequence>MLQKTEALVLRTVKYRETSVVATLFTESTGIQAYLVNGVRTAATRSARANLLQPGNLLELVAYHRGSANLQRLSDFRLAHIYRSILLDVTKNAVVLFIVEVLQHSLHQPEPPAELFGFVKAALLTLDEQDTVTANLPLFFLLKLGKQLGFGLEERPASGKVYLDLREGVFVRELPHHPYYLDEEHSRVSLRLLQAADARESAEVAMNQATRRRLLQSYLEYFRLHLPDFGTLRSPAILQEILEG</sequence>
<dbReference type="InterPro" id="IPR042242">
    <property type="entry name" value="RecO_C"/>
</dbReference>
<evidence type="ECO:0000313" key="9">
    <source>
        <dbReference type="EMBL" id="GAA4310288.1"/>
    </source>
</evidence>
<name>A0ABP8FSP2_9BACT</name>
<evidence type="ECO:0000256" key="6">
    <source>
        <dbReference type="ARBA" id="ARBA00033409"/>
    </source>
</evidence>
<keyword evidence="5 7" id="KW-0234">DNA repair</keyword>
<protein>
    <recommendedName>
        <fullName evidence="2 7">DNA repair protein RecO</fullName>
    </recommendedName>
    <alternativeName>
        <fullName evidence="6 7">Recombination protein O</fullName>
    </alternativeName>
</protein>
<reference evidence="10" key="1">
    <citation type="journal article" date="2019" name="Int. J. Syst. Evol. Microbiol.">
        <title>The Global Catalogue of Microorganisms (GCM) 10K type strain sequencing project: providing services to taxonomists for standard genome sequencing and annotation.</title>
        <authorList>
            <consortium name="The Broad Institute Genomics Platform"/>
            <consortium name="The Broad Institute Genome Sequencing Center for Infectious Disease"/>
            <person name="Wu L."/>
            <person name="Ma J."/>
        </authorList>
    </citation>
    <scope>NUCLEOTIDE SEQUENCE [LARGE SCALE GENOMIC DNA]</scope>
    <source>
        <strain evidence="10">JCM 17664</strain>
    </source>
</reference>
<dbReference type="PANTHER" id="PTHR33991">
    <property type="entry name" value="DNA REPAIR PROTEIN RECO"/>
    <property type="match status" value="1"/>
</dbReference>
<keyword evidence="10" id="KW-1185">Reference proteome</keyword>
<dbReference type="PANTHER" id="PTHR33991:SF1">
    <property type="entry name" value="DNA REPAIR PROTEIN RECO"/>
    <property type="match status" value="1"/>
</dbReference>
<dbReference type="SUPFAM" id="SSF50249">
    <property type="entry name" value="Nucleic acid-binding proteins"/>
    <property type="match status" value="1"/>
</dbReference>
<dbReference type="RefSeq" id="WP_344978517.1">
    <property type="nucleotide sequence ID" value="NZ_BAABFN010000004.1"/>
</dbReference>
<comment type="caution">
    <text evidence="9">The sequence shown here is derived from an EMBL/GenBank/DDBJ whole genome shotgun (WGS) entry which is preliminary data.</text>
</comment>
<comment type="similarity">
    <text evidence="1 7">Belongs to the RecO family.</text>
</comment>
<dbReference type="Pfam" id="PF02565">
    <property type="entry name" value="RecO_C"/>
    <property type="match status" value="1"/>
</dbReference>
<dbReference type="InterPro" id="IPR037278">
    <property type="entry name" value="ARFGAP/RecO"/>
</dbReference>
<dbReference type="NCBIfam" id="TIGR00613">
    <property type="entry name" value="reco"/>
    <property type="match status" value="1"/>
</dbReference>
<evidence type="ECO:0000256" key="2">
    <source>
        <dbReference type="ARBA" id="ARBA00021310"/>
    </source>
</evidence>
<dbReference type="HAMAP" id="MF_00201">
    <property type="entry name" value="RecO"/>
    <property type="match status" value="1"/>
</dbReference>
<dbReference type="InterPro" id="IPR012340">
    <property type="entry name" value="NA-bd_OB-fold"/>
</dbReference>
<evidence type="ECO:0000313" key="10">
    <source>
        <dbReference type="Proteomes" id="UP001501207"/>
    </source>
</evidence>
<organism evidence="9 10">
    <name type="scientific">Compostibacter hankyongensis</name>
    <dbReference type="NCBI Taxonomy" id="1007089"/>
    <lineage>
        <taxon>Bacteria</taxon>
        <taxon>Pseudomonadati</taxon>
        <taxon>Bacteroidota</taxon>
        <taxon>Chitinophagia</taxon>
        <taxon>Chitinophagales</taxon>
        <taxon>Chitinophagaceae</taxon>
        <taxon>Compostibacter</taxon>
    </lineage>
</organism>
<comment type="function">
    <text evidence="7">Involved in DNA repair and RecF pathway recombination.</text>
</comment>
<dbReference type="InterPro" id="IPR003717">
    <property type="entry name" value="RecO"/>
</dbReference>
<dbReference type="Gene3D" id="2.40.50.140">
    <property type="entry name" value="Nucleic acid-binding proteins"/>
    <property type="match status" value="1"/>
</dbReference>
<dbReference type="SUPFAM" id="SSF57863">
    <property type="entry name" value="ArfGap/RecO-like zinc finger"/>
    <property type="match status" value="1"/>
</dbReference>
<evidence type="ECO:0000256" key="4">
    <source>
        <dbReference type="ARBA" id="ARBA00023172"/>
    </source>
</evidence>
<feature type="domain" description="DNA replication/recombination mediator RecO N-terminal" evidence="8">
    <location>
        <begin position="1"/>
        <end position="81"/>
    </location>
</feature>
<accession>A0ABP8FSP2</accession>
<dbReference type="Gene3D" id="1.20.1440.120">
    <property type="entry name" value="Recombination protein O, C-terminal domain"/>
    <property type="match status" value="1"/>
</dbReference>
<evidence type="ECO:0000259" key="8">
    <source>
        <dbReference type="Pfam" id="PF11967"/>
    </source>
</evidence>